<comment type="caution">
    <text evidence="1">The sequence shown here is derived from an EMBL/GenBank/DDBJ whole genome shotgun (WGS) entry which is preliminary data.</text>
</comment>
<accession>A0ABR2L5Q8</accession>
<reference evidence="1 2" key="1">
    <citation type="submission" date="2024-04" db="EMBL/GenBank/DDBJ databases">
        <title>Tritrichomonas musculus Genome.</title>
        <authorList>
            <person name="Alves-Ferreira E."/>
            <person name="Grigg M."/>
            <person name="Lorenzi H."/>
            <person name="Galac M."/>
        </authorList>
    </citation>
    <scope>NUCLEOTIDE SEQUENCE [LARGE SCALE GENOMIC DNA]</scope>
    <source>
        <strain evidence="1 2">EAF2021</strain>
    </source>
</reference>
<dbReference type="Proteomes" id="UP001470230">
    <property type="component" value="Unassembled WGS sequence"/>
</dbReference>
<sequence>MNRPRPDPKNFEDIEPEHYTIDDFSQSLPFENGDYDESEVEEANTFFHLPYLLSPNFVSCNESDEYSCFELIRAYRTTKEYLELYKKETPQKYVVAEMPSNASLSCRMSSFYNAFLIAMFTKRVLVLKTDDPDVGWLHSQLKPLFTAKLNIPNEGLELPNNFTFPCEDVNVPNQSIIITPCMWSQISYIHPYLAPRIRSVFGIHAAFYICNFLFNEFNAMIDCEKVADGTIAAVPYNGGKWRIKKEQFKQRMVQCIPKNKTYIIIEENEGKSDNDQICMMKKLISADKIVYSFGSVLGWMSVAMAMQKEKGAAVDIDGKYCMELRNTQSGSLIHTYNPKKFFHYSSNNDFLICGPNYNDARFYERYLMW</sequence>
<evidence type="ECO:0000313" key="1">
    <source>
        <dbReference type="EMBL" id="KAK8898688.1"/>
    </source>
</evidence>
<organism evidence="1 2">
    <name type="scientific">Tritrichomonas musculus</name>
    <dbReference type="NCBI Taxonomy" id="1915356"/>
    <lineage>
        <taxon>Eukaryota</taxon>
        <taxon>Metamonada</taxon>
        <taxon>Parabasalia</taxon>
        <taxon>Tritrichomonadida</taxon>
        <taxon>Tritrichomonadidae</taxon>
        <taxon>Tritrichomonas</taxon>
    </lineage>
</organism>
<evidence type="ECO:0008006" key="3">
    <source>
        <dbReference type="Google" id="ProtNLM"/>
    </source>
</evidence>
<dbReference type="EMBL" id="JAPFFF010000001">
    <property type="protein sequence ID" value="KAK8898688.1"/>
    <property type="molecule type" value="Genomic_DNA"/>
</dbReference>
<evidence type="ECO:0000313" key="2">
    <source>
        <dbReference type="Proteomes" id="UP001470230"/>
    </source>
</evidence>
<gene>
    <name evidence="1" type="ORF">M9Y10_000980</name>
</gene>
<proteinExistence type="predicted"/>
<protein>
    <recommendedName>
        <fullName evidence="3">Fucosyltransferase</fullName>
    </recommendedName>
</protein>
<name>A0ABR2L5Q8_9EUKA</name>
<keyword evidence="2" id="KW-1185">Reference proteome</keyword>